<dbReference type="RefSeq" id="WP_144681579.1">
    <property type="nucleotide sequence ID" value="NZ_VLLC01000001.1"/>
</dbReference>
<evidence type="ECO:0000313" key="1">
    <source>
        <dbReference type="EMBL" id="TWI77487.1"/>
    </source>
</evidence>
<sequence length="333" mass="38382">MEPLPPPEAFNSEGNLRSVGVEIEFSGLPAPEAADIVQALFYGEKVAFGPHRFEIQNTQWGTFGIELDTQYAHPKDQNLHPENKIQEKKSLQYFHWELEKKAREFIGDMAMAVVPMEIVCPPLPWDQLNLLDSLMAALQRAGAKGTEGSIFYAFGLHLNPELSDFSVHTILSHLRAYILLSKWLRKDIGIDITREILPHTQSFPQDYAFKILDAGYCPDLDALIMDYLEYNPTRNRELDLFPLFAFLRPGFPHEIFSDALIRPRPTFHYRLPNASFINADAAIVKEWNRWLLVEKLASDKERLGRTAKEYLDQGRASVVDHWLENLRMWMKEL</sequence>
<keyword evidence="2" id="KW-1185">Reference proteome</keyword>
<dbReference type="Pfam" id="PF12224">
    <property type="entry name" value="Amidoligase_2"/>
    <property type="match status" value="1"/>
</dbReference>
<dbReference type="AlphaFoldDB" id="A0A562S7T1"/>
<gene>
    <name evidence="1" type="ORF">LZ24_00297</name>
</gene>
<dbReference type="OrthoDB" id="5597599at2"/>
<keyword evidence="1" id="KW-0436">Ligase</keyword>
<organism evidence="1 2">
    <name type="scientific">Desulfobotulus alkaliphilus</name>
    <dbReference type="NCBI Taxonomy" id="622671"/>
    <lineage>
        <taxon>Bacteria</taxon>
        <taxon>Pseudomonadati</taxon>
        <taxon>Thermodesulfobacteriota</taxon>
        <taxon>Desulfobacteria</taxon>
        <taxon>Desulfobacterales</taxon>
        <taxon>Desulfobacteraceae</taxon>
        <taxon>Desulfobotulus</taxon>
    </lineage>
</organism>
<accession>A0A562S7T1</accession>
<name>A0A562S7T1_9BACT</name>
<dbReference type="InterPro" id="IPR022025">
    <property type="entry name" value="Amidoligase_2"/>
</dbReference>
<proteinExistence type="predicted"/>
<reference evidence="1 2" key="1">
    <citation type="submission" date="2019-07" db="EMBL/GenBank/DDBJ databases">
        <title>Genome sequencing of 100 strains of the haloalkaliphilic chemolithoautotrophic sulfur-oxidizing bacterium Thioalkalivibrio.</title>
        <authorList>
            <person name="Muyzer G."/>
        </authorList>
    </citation>
    <scope>NUCLEOTIDE SEQUENCE [LARGE SCALE GENOMIC DNA]</scope>
    <source>
        <strain evidence="1 2">ASO4-4</strain>
    </source>
</reference>
<dbReference type="EMBL" id="VLLC01000001">
    <property type="protein sequence ID" value="TWI77487.1"/>
    <property type="molecule type" value="Genomic_DNA"/>
</dbReference>
<dbReference type="GO" id="GO:0016874">
    <property type="term" value="F:ligase activity"/>
    <property type="evidence" value="ECO:0007669"/>
    <property type="project" value="UniProtKB-KW"/>
</dbReference>
<evidence type="ECO:0000313" key="2">
    <source>
        <dbReference type="Proteomes" id="UP000318307"/>
    </source>
</evidence>
<comment type="caution">
    <text evidence="1">The sequence shown here is derived from an EMBL/GenBank/DDBJ whole genome shotgun (WGS) entry which is preliminary data.</text>
</comment>
<dbReference type="Proteomes" id="UP000318307">
    <property type="component" value="Unassembled WGS sequence"/>
</dbReference>
<protein>
    <submittedName>
        <fullName evidence="1">Putative amidoligase enzyme</fullName>
    </submittedName>
</protein>